<comment type="caution">
    <text evidence="2">The sequence shown here is derived from an EMBL/GenBank/DDBJ whole genome shotgun (WGS) entry which is preliminary data.</text>
</comment>
<dbReference type="InterPro" id="IPR051681">
    <property type="entry name" value="Ser/Thr_Kinases-Pseudokinases"/>
</dbReference>
<reference evidence="2" key="1">
    <citation type="submission" date="2021-06" db="EMBL/GenBank/DDBJ databases">
        <authorList>
            <person name="Kallberg Y."/>
            <person name="Tangrot J."/>
            <person name="Rosling A."/>
        </authorList>
    </citation>
    <scope>NUCLEOTIDE SEQUENCE</scope>
    <source>
        <strain evidence="2">MT106</strain>
    </source>
</reference>
<gene>
    <name evidence="2" type="ORF">AGERDE_LOCUS3309</name>
</gene>
<dbReference type="InterPro" id="IPR001245">
    <property type="entry name" value="Ser-Thr/Tyr_kinase_cat_dom"/>
</dbReference>
<accession>A0A9N8WCE2</accession>
<evidence type="ECO:0000259" key="1">
    <source>
        <dbReference type="PROSITE" id="PS50011"/>
    </source>
</evidence>
<dbReference type="GO" id="GO:0005524">
    <property type="term" value="F:ATP binding"/>
    <property type="evidence" value="ECO:0007669"/>
    <property type="project" value="InterPro"/>
</dbReference>
<dbReference type="PROSITE" id="PS50011">
    <property type="entry name" value="PROTEIN_KINASE_DOM"/>
    <property type="match status" value="1"/>
</dbReference>
<dbReference type="InterPro" id="IPR000719">
    <property type="entry name" value="Prot_kinase_dom"/>
</dbReference>
<sequence length="557" mass="66081">MSNPNSINYSLSKENDKYYFRICPHCNQIQKSIFWCIVCSYDFKKGTFDETIDKHLTGNQKIGSNWYENKDWVTYTQFVEDDFSDDGSEDDYQEDERELDYDFDNDVKTIFSLREKANHFAYCKVCTRPNLSYDWCNSCNRKILETNFRLWNSGDDNVNEFIRETQRKANKHLNYIEWVEFDSITNMKYLATGGFGIVYTGRITNEERKKSIKSWRFHAGDKIVLKALKNSQFMSKEFLNELQNYHQCFGDDMNAHLHIFGITYDPNNIEFMMVLKFAKGGDLRSILQQNHRKISWRDRIELLYGISQQLLTIHNKDIIHRDLHAGNILFDNKFYERDFFRRIYIADLGLARPCDRRHTTGKGTYGVIQYTAPEIFRGQPHSKASDIYSIGILMWELSAPGQAPFRRRVYNQDALLQCAIWDGDRPKIHTDTPNPWVELMKKCWQHNTEDRPTTKELFETTESWYFFKEDYTEFKDADERQSVLYAKNFTAYNAPPEHTAEYQEFQNERSKSIKYLQDRQMPMYREQLEQLRQRMSQYDSHLDDCAISNPKTGGSSA</sequence>
<protein>
    <submittedName>
        <fullName evidence="2">6806_t:CDS:1</fullName>
    </submittedName>
</protein>
<feature type="domain" description="Protein kinase" evidence="1">
    <location>
        <begin position="184"/>
        <end position="465"/>
    </location>
</feature>
<dbReference type="PRINTS" id="PR00109">
    <property type="entry name" value="TYRKINASE"/>
</dbReference>
<dbReference type="Gene3D" id="1.10.510.10">
    <property type="entry name" value="Transferase(Phosphotransferase) domain 1"/>
    <property type="match status" value="1"/>
</dbReference>
<dbReference type="PANTHER" id="PTHR44329">
    <property type="entry name" value="SERINE/THREONINE-PROTEIN KINASE TNNI3K-RELATED"/>
    <property type="match status" value="1"/>
</dbReference>
<name>A0A9N8WCE2_9GLOM</name>
<dbReference type="Pfam" id="PF07714">
    <property type="entry name" value="PK_Tyr_Ser-Thr"/>
    <property type="match status" value="1"/>
</dbReference>
<organism evidence="2 3">
    <name type="scientific">Ambispora gerdemannii</name>
    <dbReference type="NCBI Taxonomy" id="144530"/>
    <lineage>
        <taxon>Eukaryota</taxon>
        <taxon>Fungi</taxon>
        <taxon>Fungi incertae sedis</taxon>
        <taxon>Mucoromycota</taxon>
        <taxon>Glomeromycotina</taxon>
        <taxon>Glomeromycetes</taxon>
        <taxon>Archaeosporales</taxon>
        <taxon>Ambisporaceae</taxon>
        <taxon>Ambispora</taxon>
    </lineage>
</organism>
<dbReference type="AlphaFoldDB" id="A0A9N8WCE2"/>
<keyword evidence="3" id="KW-1185">Reference proteome</keyword>
<evidence type="ECO:0000313" key="2">
    <source>
        <dbReference type="EMBL" id="CAG8482476.1"/>
    </source>
</evidence>
<dbReference type="SUPFAM" id="SSF56112">
    <property type="entry name" value="Protein kinase-like (PK-like)"/>
    <property type="match status" value="1"/>
</dbReference>
<dbReference type="OrthoDB" id="10261027at2759"/>
<dbReference type="Proteomes" id="UP000789831">
    <property type="component" value="Unassembled WGS sequence"/>
</dbReference>
<evidence type="ECO:0000313" key="3">
    <source>
        <dbReference type="Proteomes" id="UP000789831"/>
    </source>
</evidence>
<dbReference type="EMBL" id="CAJVPL010000317">
    <property type="protein sequence ID" value="CAG8482476.1"/>
    <property type="molecule type" value="Genomic_DNA"/>
</dbReference>
<proteinExistence type="predicted"/>
<dbReference type="InterPro" id="IPR011009">
    <property type="entry name" value="Kinase-like_dom_sf"/>
</dbReference>
<dbReference type="GO" id="GO:0004674">
    <property type="term" value="F:protein serine/threonine kinase activity"/>
    <property type="evidence" value="ECO:0007669"/>
    <property type="project" value="TreeGrafter"/>
</dbReference>